<dbReference type="SUPFAM" id="SSF51905">
    <property type="entry name" value="FAD/NAD(P)-binding domain"/>
    <property type="match status" value="1"/>
</dbReference>
<protein>
    <recommendedName>
        <fullName evidence="3">FAD dependent oxidoreductase domain-containing protein</fullName>
    </recommendedName>
</protein>
<evidence type="ECO:0000259" key="3">
    <source>
        <dbReference type="Pfam" id="PF01266"/>
    </source>
</evidence>
<dbReference type="EMBL" id="DQBS01000079">
    <property type="protein sequence ID" value="HCO69599.1"/>
    <property type="molecule type" value="Genomic_DNA"/>
</dbReference>
<gene>
    <name evidence="4" type="ORF">DIT26_03295</name>
</gene>
<keyword evidence="1" id="KW-0560">Oxidoreductase</keyword>
<dbReference type="GO" id="GO:0016491">
    <property type="term" value="F:oxidoreductase activity"/>
    <property type="evidence" value="ECO:0007669"/>
    <property type="project" value="UniProtKB-KW"/>
</dbReference>
<keyword evidence="2" id="KW-0812">Transmembrane</keyword>
<dbReference type="InterPro" id="IPR006076">
    <property type="entry name" value="FAD-dep_OxRdtase"/>
</dbReference>
<organism evidence="4 5">
    <name type="scientific">Mesotoga infera</name>
    <dbReference type="NCBI Taxonomy" id="1236046"/>
    <lineage>
        <taxon>Bacteria</taxon>
        <taxon>Thermotogati</taxon>
        <taxon>Thermotogota</taxon>
        <taxon>Thermotogae</taxon>
        <taxon>Kosmotogales</taxon>
        <taxon>Kosmotogaceae</taxon>
        <taxon>Mesotoga</taxon>
    </lineage>
</organism>
<keyword evidence="2" id="KW-1133">Transmembrane helix</keyword>
<dbReference type="AlphaFoldDB" id="A0A3D3TLL4"/>
<feature type="domain" description="FAD dependent oxidoreductase" evidence="3">
    <location>
        <begin position="6"/>
        <end position="88"/>
    </location>
</feature>
<dbReference type="Pfam" id="PF01266">
    <property type="entry name" value="DAO"/>
    <property type="match status" value="1"/>
</dbReference>
<comment type="caution">
    <text evidence="4">The sequence shown here is derived from an EMBL/GenBank/DDBJ whole genome shotgun (WGS) entry which is preliminary data.</text>
</comment>
<dbReference type="Proteomes" id="UP000264215">
    <property type="component" value="Unassembled WGS sequence"/>
</dbReference>
<dbReference type="GO" id="GO:0005737">
    <property type="term" value="C:cytoplasm"/>
    <property type="evidence" value="ECO:0007669"/>
    <property type="project" value="TreeGrafter"/>
</dbReference>
<evidence type="ECO:0000313" key="5">
    <source>
        <dbReference type="Proteomes" id="UP000264215"/>
    </source>
</evidence>
<accession>A0A3D3TLL4</accession>
<evidence type="ECO:0000256" key="1">
    <source>
        <dbReference type="ARBA" id="ARBA00023002"/>
    </source>
</evidence>
<evidence type="ECO:0000313" key="4">
    <source>
        <dbReference type="EMBL" id="HCO69599.1"/>
    </source>
</evidence>
<feature type="transmembrane region" description="Helical" evidence="2">
    <location>
        <begin position="7"/>
        <end position="24"/>
    </location>
</feature>
<proteinExistence type="predicted"/>
<name>A0A3D3TLL4_9BACT</name>
<dbReference type="InterPro" id="IPR036188">
    <property type="entry name" value="FAD/NAD-bd_sf"/>
</dbReference>
<dbReference type="Gene3D" id="3.50.50.60">
    <property type="entry name" value="FAD/NAD(P)-binding domain"/>
    <property type="match status" value="1"/>
</dbReference>
<evidence type="ECO:0000256" key="2">
    <source>
        <dbReference type="SAM" id="Phobius"/>
    </source>
</evidence>
<dbReference type="PANTHER" id="PTHR13847:SF287">
    <property type="entry name" value="FAD-DEPENDENT OXIDOREDUCTASE DOMAIN-CONTAINING PROTEIN 1"/>
    <property type="match status" value="1"/>
</dbReference>
<dbReference type="PANTHER" id="PTHR13847">
    <property type="entry name" value="SARCOSINE DEHYDROGENASE-RELATED"/>
    <property type="match status" value="1"/>
</dbReference>
<reference evidence="4 5" key="1">
    <citation type="journal article" date="2018" name="Nat. Biotechnol.">
        <title>A standardized bacterial taxonomy based on genome phylogeny substantially revises the tree of life.</title>
        <authorList>
            <person name="Parks D.H."/>
            <person name="Chuvochina M."/>
            <person name="Waite D.W."/>
            <person name="Rinke C."/>
            <person name="Skarshewski A."/>
            <person name="Chaumeil P.A."/>
            <person name="Hugenholtz P."/>
        </authorList>
    </citation>
    <scope>NUCLEOTIDE SEQUENCE [LARGE SCALE GENOMIC DNA]</scope>
    <source>
        <strain evidence="4">UBA9905</strain>
    </source>
</reference>
<sequence>MKNRYRVVIIGGGVIGTATAFYLAKSGIRNVAVLEKDYLSSGSTGRCGGGVKQQWAERKKVRLGKGRGDHFKRFERGGGVGIEYFQGGDFLSG</sequence>
<keyword evidence="2" id="KW-0472">Membrane</keyword>